<accession>A0A0A9BCR9</accession>
<reference evidence="1" key="1">
    <citation type="submission" date="2014-09" db="EMBL/GenBank/DDBJ databases">
        <authorList>
            <person name="Magalhaes I.L.F."/>
            <person name="Oliveira U."/>
            <person name="Santos F.R."/>
            <person name="Vidigal T.H.D.A."/>
            <person name="Brescovit A.D."/>
            <person name="Santos A.J."/>
        </authorList>
    </citation>
    <scope>NUCLEOTIDE SEQUENCE</scope>
    <source>
        <tissue evidence="1">Shoot tissue taken approximately 20 cm above the soil surface</tissue>
    </source>
</reference>
<organism evidence="1">
    <name type="scientific">Arundo donax</name>
    <name type="common">Giant reed</name>
    <name type="synonym">Donax arundinaceus</name>
    <dbReference type="NCBI Taxonomy" id="35708"/>
    <lineage>
        <taxon>Eukaryota</taxon>
        <taxon>Viridiplantae</taxon>
        <taxon>Streptophyta</taxon>
        <taxon>Embryophyta</taxon>
        <taxon>Tracheophyta</taxon>
        <taxon>Spermatophyta</taxon>
        <taxon>Magnoliopsida</taxon>
        <taxon>Liliopsida</taxon>
        <taxon>Poales</taxon>
        <taxon>Poaceae</taxon>
        <taxon>PACMAD clade</taxon>
        <taxon>Arundinoideae</taxon>
        <taxon>Arundineae</taxon>
        <taxon>Arundo</taxon>
    </lineage>
</organism>
<reference evidence="1" key="2">
    <citation type="journal article" date="2015" name="Data Brief">
        <title>Shoot transcriptome of the giant reed, Arundo donax.</title>
        <authorList>
            <person name="Barrero R.A."/>
            <person name="Guerrero F.D."/>
            <person name="Moolhuijzen P."/>
            <person name="Goolsby J.A."/>
            <person name="Tidwell J."/>
            <person name="Bellgard S.E."/>
            <person name="Bellgard M.I."/>
        </authorList>
    </citation>
    <scope>NUCLEOTIDE SEQUENCE</scope>
    <source>
        <tissue evidence="1">Shoot tissue taken approximately 20 cm above the soil surface</tissue>
    </source>
</reference>
<name>A0A0A9BCR9_ARUDO</name>
<dbReference type="EMBL" id="GBRH01238865">
    <property type="protein sequence ID" value="JAD59030.1"/>
    <property type="molecule type" value="Transcribed_RNA"/>
</dbReference>
<evidence type="ECO:0000313" key="1">
    <source>
        <dbReference type="EMBL" id="JAD59030.1"/>
    </source>
</evidence>
<protein>
    <submittedName>
        <fullName evidence="1">Uncharacterized protein</fullName>
    </submittedName>
</protein>
<proteinExistence type="predicted"/>
<sequence>MRPVSAAP</sequence>